<dbReference type="EMBL" id="NBIV01000149">
    <property type="protein sequence ID" value="PXF42805.1"/>
    <property type="molecule type" value="Genomic_DNA"/>
</dbReference>
<reference evidence="1 2" key="1">
    <citation type="journal article" date="2018" name="Mol. Biol. Evol.">
        <title>Analysis of the draft genome of the red seaweed Gracilariopsis chorda provides insights into genome size evolution in Rhodophyta.</title>
        <authorList>
            <person name="Lee J."/>
            <person name="Yang E.C."/>
            <person name="Graf L."/>
            <person name="Yang J.H."/>
            <person name="Qiu H."/>
            <person name="Zel Zion U."/>
            <person name="Chan C.X."/>
            <person name="Stephens T.G."/>
            <person name="Weber A.P.M."/>
            <person name="Boo G.H."/>
            <person name="Boo S.M."/>
            <person name="Kim K.M."/>
            <person name="Shin Y."/>
            <person name="Jung M."/>
            <person name="Lee S.J."/>
            <person name="Yim H.S."/>
            <person name="Lee J.H."/>
            <person name="Bhattacharya D."/>
            <person name="Yoon H.S."/>
        </authorList>
    </citation>
    <scope>NUCLEOTIDE SEQUENCE [LARGE SCALE GENOMIC DNA]</scope>
    <source>
        <strain evidence="1 2">SKKU-2015</strain>
        <tissue evidence="1">Whole body</tissue>
    </source>
</reference>
<sequence length="160" mass="17809">MHGTFLPRLRLHGTISTLLERLFKHSLDEDEKKKTMKATSRELACSLIATGSLKRQIFVDRRNCSSSSPGRMRCGRGNEDSEERVAYLTLLFEIPEAARLDPRFVDVIVQAGVSNLYAIPSTDRIANGEIWASSQTASDERPTNCGCDIEGTTVLDENYA</sequence>
<dbReference type="AlphaFoldDB" id="A0A2V3IL36"/>
<name>A0A2V3IL36_9FLOR</name>
<gene>
    <name evidence="1" type="ORF">BWQ96_07456</name>
</gene>
<protein>
    <submittedName>
        <fullName evidence="1">Uncharacterized protein</fullName>
    </submittedName>
</protein>
<proteinExistence type="predicted"/>
<organism evidence="1 2">
    <name type="scientific">Gracilariopsis chorda</name>
    <dbReference type="NCBI Taxonomy" id="448386"/>
    <lineage>
        <taxon>Eukaryota</taxon>
        <taxon>Rhodophyta</taxon>
        <taxon>Florideophyceae</taxon>
        <taxon>Rhodymeniophycidae</taxon>
        <taxon>Gracilariales</taxon>
        <taxon>Gracilariaceae</taxon>
        <taxon>Gracilariopsis</taxon>
    </lineage>
</organism>
<evidence type="ECO:0000313" key="2">
    <source>
        <dbReference type="Proteomes" id="UP000247409"/>
    </source>
</evidence>
<dbReference type="Proteomes" id="UP000247409">
    <property type="component" value="Unassembled WGS sequence"/>
</dbReference>
<accession>A0A2V3IL36</accession>
<comment type="caution">
    <text evidence="1">The sequence shown here is derived from an EMBL/GenBank/DDBJ whole genome shotgun (WGS) entry which is preliminary data.</text>
</comment>
<evidence type="ECO:0000313" key="1">
    <source>
        <dbReference type="EMBL" id="PXF42805.1"/>
    </source>
</evidence>
<keyword evidence="2" id="KW-1185">Reference proteome</keyword>